<sequence>MKKGDIVLVSFPFTDFDNSKLRPAVVLISENNYGDVCLCFITSKIINGKDSIIINKNDNNFQKTGLKVDSTIRVGKIATLEKKIIVGKIGSISITHMKVLNKILREIFYL</sequence>
<accession>A0A2M7CQ84</accession>
<dbReference type="InterPro" id="IPR003477">
    <property type="entry name" value="PemK-like"/>
</dbReference>
<gene>
    <name evidence="1" type="ORF">COS33_01155</name>
</gene>
<dbReference type="EMBL" id="PEUH01000023">
    <property type="protein sequence ID" value="PIV31827.1"/>
    <property type="molecule type" value="Genomic_DNA"/>
</dbReference>
<dbReference type="GO" id="GO:0003677">
    <property type="term" value="F:DNA binding"/>
    <property type="evidence" value="ECO:0007669"/>
    <property type="project" value="InterPro"/>
</dbReference>
<dbReference type="Pfam" id="PF02452">
    <property type="entry name" value="PemK_toxin"/>
    <property type="match status" value="1"/>
</dbReference>
<protein>
    <submittedName>
        <fullName evidence="1">PemK family protein</fullName>
    </submittedName>
</protein>
<name>A0A2M7CQ84_9BACT</name>
<dbReference type="Proteomes" id="UP000230595">
    <property type="component" value="Unassembled WGS sequence"/>
</dbReference>
<dbReference type="AlphaFoldDB" id="A0A2M7CQ84"/>
<evidence type="ECO:0000313" key="2">
    <source>
        <dbReference type="Proteomes" id="UP000230595"/>
    </source>
</evidence>
<dbReference type="SUPFAM" id="SSF50118">
    <property type="entry name" value="Cell growth inhibitor/plasmid maintenance toxic component"/>
    <property type="match status" value="1"/>
</dbReference>
<reference evidence="2" key="1">
    <citation type="submission" date="2017-09" db="EMBL/GenBank/DDBJ databases">
        <title>Depth-based differentiation of microbial function through sediment-hosted aquifers and enrichment of novel symbionts in the deep terrestrial subsurface.</title>
        <authorList>
            <person name="Probst A.J."/>
            <person name="Ladd B."/>
            <person name="Jarett J.K."/>
            <person name="Geller-Mcgrath D.E."/>
            <person name="Sieber C.M.K."/>
            <person name="Emerson J.B."/>
            <person name="Anantharaman K."/>
            <person name="Thomas B.C."/>
            <person name="Malmstrom R."/>
            <person name="Stieglmeier M."/>
            <person name="Klingl A."/>
            <person name="Woyke T."/>
            <person name="Ryan C.M."/>
            <person name="Banfield J.F."/>
        </authorList>
    </citation>
    <scope>NUCLEOTIDE SEQUENCE [LARGE SCALE GENOMIC DNA]</scope>
</reference>
<organism evidence="1 2">
    <name type="scientific">Candidatus Wolfebacteria bacterium CG02_land_8_20_14_3_00_37_12</name>
    <dbReference type="NCBI Taxonomy" id="1975066"/>
    <lineage>
        <taxon>Bacteria</taxon>
        <taxon>Candidatus Wolfeibacteriota</taxon>
    </lineage>
</organism>
<evidence type="ECO:0000313" key="1">
    <source>
        <dbReference type="EMBL" id="PIV31827.1"/>
    </source>
</evidence>
<dbReference type="InterPro" id="IPR011067">
    <property type="entry name" value="Plasmid_toxin/cell-grow_inhib"/>
</dbReference>
<comment type="caution">
    <text evidence="1">The sequence shown here is derived from an EMBL/GenBank/DDBJ whole genome shotgun (WGS) entry which is preliminary data.</text>
</comment>
<proteinExistence type="predicted"/>
<dbReference type="Gene3D" id="2.30.30.110">
    <property type="match status" value="1"/>
</dbReference>